<dbReference type="EMBL" id="CCYD01000321">
    <property type="protein sequence ID" value="CEG38272.1"/>
    <property type="molecule type" value="Genomic_DNA"/>
</dbReference>
<reference evidence="2" key="1">
    <citation type="submission" date="2014-09" db="EMBL/GenBank/DDBJ databases">
        <authorList>
            <person name="Sharma Rahul"/>
            <person name="Thines Marco"/>
        </authorList>
    </citation>
    <scope>NUCLEOTIDE SEQUENCE [LARGE SCALE GENOMIC DNA]</scope>
</reference>
<dbReference type="GeneID" id="36403410"/>
<organism evidence="1 2">
    <name type="scientific">Plasmopara halstedii</name>
    <name type="common">Downy mildew of sunflower</name>
    <dbReference type="NCBI Taxonomy" id="4781"/>
    <lineage>
        <taxon>Eukaryota</taxon>
        <taxon>Sar</taxon>
        <taxon>Stramenopiles</taxon>
        <taxon>Oomycota</taxon>
        <taxon>Peronosporomycetes</taxon>
        <taxon>Peronosporales</taxon>
        <taxon>Peronosporaceae</taxon>
        <taxon>Plasmopara</taxon>
    </lineage>
</organism>
<protein>
    <submittedName>
        <fullName evidence="1">Uncharacterized protein</fullName>
    </submittedName>
</protein>
<evidence type="ECO:0000313" key="2">
    <source>
        <dbReference type="Proteomes" id="UP000054928"/>
    </source>
</evidence>
<dbReference type="AlphaFoldDB" id="A0A0P1ABY9"/>
<evidence type="ECO:0000313" key="1">
    <source>
        <dbReference type="EMBL" id="CEG38272.1"/>
    </source>
</evidence>
<sequence length="72" mass="8303">MTTRIRVNGINVGRQVDIASEAHNRLVKDSCIYFGEQFHLQGLVEIEFLASNNMLHIRAPERYMVSVISRRT</sequence>
<proteinExistence type="predicted"/>
<dbReference type="RefSeq" id="XP_024574641.1">
    <property type="nucleotide sequence ID" value="XM_024723689.1"/>
</dbReference>
<keyword evidence="2" id="KW-1185">Reference proteome</keyword>
<accession>A0A0P1ABY9</accession>
<name>A0A0P1ABY9_PLAHL</name>
<dbReference type="Proteomes" id="UP000054928">
    <property type="component" value="Unassembled WGS sequence"/>
</dbReference>